<dbReference type="AlphaFoldDB" id="A0A255H7D8"/>
<accession>A0A255H7D8</accession>
<name>A0A255H7D8_9ACTN</name>
<feature type="transmembrane region" description="Helical" evidence="1">
    <location>
        <begin position="59"/>
        <end position="82"/>
    </location>
</feature>
<keyword evidence="1" id="KW-0812">Transmembrane</keyword>
<reference evidence="2 3" key="1">
    <citation type="submission" date="2017-07" db="EMBL/GenBank/DDBJ databases">
        <title>Draft whole genome sequences of clinical Proprionibacteriaceae strains.</title>
        <authorList>
            <person name="Bernier A.-M."/>
            <person name="Bernard K."/>
            <person name="Domingo M.-C."/>
        </authorList>
    </citation>
    <scope>NUCLEOTIDE SEQUENCE [LARGE SCALE GENOMIC DNA]</scope>
    <source>
        <strain evidence="2 3">NML 130396</strain>
    </source>
</reference>
<dbReference type="Proteomes" id="UP000216311">
    <property type="component" value="Unassembled WGS sequence"/>
</dbReference>
<dbReference type="OrthoDB" id="3732776at2"/>
<sequence>MQQLPVFYDPERVEQRIGAYRRRVIWQAVSAGLSVAALAVLFLHSWLVAKGQPGEVGQMLRYVLTFGAVIGLVMLLIQLLWLRRLRAARREVGDGLAMLLSHRGIETADGAMPWEDITRVAVANGRPGHGYRLDIVTADRGACAFPLDGLNLLPGSLDSATRAYSAGRHGVDLTVVDD</sequence>
<evidence type="ECO:0000256" key="1">
    <source>
        <dbReference type="SAM" id="Phobius"/>
    </source>
</evidence>
<evidence type="ECO:0000313" key="2">
    <source>
        <dbReference type="EMBL" id="OYO23477.1"/>
    </source>
</evidence>
<keyword evidence="3" id="KW-1185">Reference proteome</keyword>
<keyword evidence="1" id="KW-0472">Membrane</keyword>
<feature type="transmembrane region" description="Helical" evidence="1">
    <location>
        <begin position="24"/>
        <end position="47"/>
    </location>
</feature>
<evidence type="ECO:0000313" key="3">
    <source>
        <dbReference type="Proteomes" id="UP000216311"/>
    </source>
</evidence>
<dbReference type="EMBL" id="NMVQ01000007">
    <property type="protein sequence ID" value="OYO23477.1"/>
    <property type="molecule type" value="Genomic_DNA"/>
</dbReference>
<gene>
    <name evidence="2" type="ORF">CGZ93_05925</name>
</gene>
<proteinExistence type="predicted"/>
<organism evidence="2 3">
    <name type="scientific">Enemella dayhoffiae</name>
    <dbReference type="NCBI Taxonomy" id="2016507"/>
    <lineage>
        <taxon>Bacteria</taxon>
        <taxon>Bacillati</taxon>
        <taxon>Actinomycetota</taxon>
        <taxon>Actinomycetes</taxon>
        <taxon>Propionibacteriales</taxon>
        <taxon>Propionibacteriaceae</taxon>
        <taxon>Enemella</taxon>
    </lineage>
</organism>
<comment type="caution">
    <text evidence="2">The sequence shown here is derived from an EMBL/GenBank/DDBJ whole genome shotgun (WGS) entry which is preliminary data.</text>
</comment>
<dbReference type="RefSeq" id="WP_094363235.1">
    <property type="nucleotide sequence ID" value="NZ_NMVQ01000007.1"/>
</dbReference>
<protein>
    <submittedName>
        <fullName evidence="2">Uncharacterized protein</fullName>
    </submittedName>
</protein>
<keyword evidence="1" id="KW-1133">Transmembrane helix</keyword>